<dbReference type="PANTHER" id="PTHR10491">
    <property type="entry name" value="DTDP-4-DEHYDRORHAMNOSE REDUCTASE"/>
    <property type="match status" value="1"/>
</dbReference>
<comment type="pathway">
    <text evidence="1 6">Carbohydrate biosynthesis; dTDP-L-rhamnose biosynthesis.</text>
</comment>
<keyword evidence="9" id="KW-1185">Reference proteome</keyword>
<gene>
    <name evidence="8" type="primary">rfbD</name>
    <name evidence="8" type="ORF">GCM10008066_08910</name>
</gene>
<dbReference type="CDD" id="cd05254">
    <property type="entry name" value="dTDP_HR_like_SDR_e"/>
    <property type="match status" value="1"/>
</dbReference>
<dbReference type="RefSeq" id="WP_188380058.1">
    <property type="nucleotide sequence ID" value="NZ_BMDI01000001.1"/>
</dbReference>
<evidence type="ECO:0000259" key="7">
    <source>
        <dbReference type="Pfam" id="PF04321"/>
    </source>
</evidence>
<dbReference type="GO" id="GO:0008831">
    <property type="term" value="F:dTDP-4-dehydrorhamnose reductase activity"/>
    <property type="evidence" value="ECO:0007669"/>
    <property type="project" value="UniProtKB-EC"/>
</dbReference>
<protein>
    <recommendedName>
        <fullName evidence="4 6">dTDP-4-dehydrorhamnose reductase</fullName>
        <ecNumber evidence="3 6">1.1.1.133</ecNumber>
    </recommendedName>
</protein>
<dbReference type="AlphaFoldDB" id="A0A8J3ARE5"/>
<keyword evidence="6" id="KW-0521">NADP</keyword>
<dbReference type="SUPFAM" id="SSF51735">
    <property type="entry name" value="NAD(P)-binding Rossmann-fold domains"/>
    <property type="match status" value="1"/>
</dbReference>
<dbReference type="NCBIfam" id="NF007440">
    <property type="entry name" value="PRK09987.1"/>
    <property type="match status" value="1"/>
</dbReference>
<accession>A0A8J3ARE5</accession>
<dbReference type="Gene3D" id="3.40.50.720">
    <property type="entry name" value="NAD(P)-binding Rossmann-like Domain"/>
    <property type="match status" value="1"/>
</dbReference>
<dbReference type="NCBIfam" id="TIGR01214">
    <property type="entry name" value="rmlD"/>
    <property type="match status" value="1"/>
</dbReference>
<comment type="function">
    <text evidence="6">Catalyzes the reduction of dTDP-6-deoxy-L-lyxo-4-hexulose to yield dTDP-L-rhamnose.</text>
</comment>
<evidence type="ECO:0000256" key="2">
    <source>
        <dbReference type="ARBA" id="ARBA00010944"/>
    </source>
</evidence>
<comment type="catalytic activity">
    <reaction evidence="5 6">
        <text>dTDP-beta-L-rhamnose + NADP(+) = dTDP-4-dehydro-beta-L-rhamnose + NADPH + H(+)</text>
        <dbReference type="Rhea" id="RHEA:21796"/>
        <dbReference type="ChEBI" id="CHEBI:15378"/>
        <dbReference type="ChEBI" id="CHEBI:57510"/>
        <dbReference type="ChEBI" id="CHEBI:57783"/>
        <dbReference type="ChEBI" id="CHEBI:58349"/>
        <dbReference type="ChEBI" id="CHEBI:62830"/>
        <dbReference type="EC" id="1.1.1.133"/>
    </reaction>
</comment>
<dbReference type="PANTHER" id="PTHR10491:SF4">
    <property type="entry name" value="METHIONINE ADENOSYLTRANSFERASE 2 SUBUNIT BETA"/>
    <property type="match status" value="1"/>
</dbReference>
<dbReference type="GO" id="GO:0019305">
    <property type="term" value="P:dTDP-rhamnose biosynthetic process"/>
    <property type="evidence" value="ECO:0007669"/>
    <property type="project" value="UniProtKB-UniPathway"/>
</dbReference>
<comment type="caution">
    <text evidence="8">The sequence shown here is derived from an EMBL/GenBank/DDBJ whole genome shotgun (WGS) entry which is preliminary data.</text>
</comment>
<keyword evidence="6" id="KW-0560">Oxidoreductase</keyword>
<evidence type="ECO:0000256" key="5">
    <source>
        <dbReference type="ARBA" id="ARBA00048200"/>
    </source>
</evidence>
<evidence type="ECO:0000256" key="3">
    <source>
        <dbReference type="ARBA" id="ARBA00012929"/>
    </source>
</evidence>
<dbReference type="EMBL" id="BMDI01000001">
    <property type="protein sequence ID" value="GGI17424.1"/>
    <property type="molecule type" value="Genomic_DNA"/>
</dbReference>
<reference evidence="9" key="1">
    <citation type="journal article" date="2019" name="Int. J. Syst. Evol. Microbiol.">
        <title>The Global Catalogue of Microorganisms (GCM) 10K type strain sequencing project: providing services to taxonomists for standard genome sequencing and annotation.</title>
        <authorList>
            <consortium name="The Broad Institute Genomics Platform"/>
            <consortium name="The Broad Institute Genome Sequencing Center for Infectious Disease"/>
            <person name="Wu L."/>
            <person name="Ma J."/>
        </authorList>
    </citation>
    <scope>NUCLEOTIDE SEQUENCE [LARGE SCALE GENOMIC DNA]</scope>
    <source>
        <strain evidence="9">CCM 2767</strain>
    </source>
</reference>
<dbReference type="GO" id="GO:0005829">
    <property type="term" value="C:cytosol"/>
    <property type="evidence" value="ECO:0007669"/>
    <property type="project" value="TreeGrafter"/>
</dbReference>
<dbReference type="Proteomes" id="UP000642180">
    <property type="component" value="Unassembled WGS sequence"/>
</dbReference>
<comment type="similarity">
    <text evidence="2 6">Belongs to the dTDP-4-dehydrorhamnose reductase family.</text>
</comment>
<evidence type="ECO:0000256" key="1">
    <source>
        <dbReference type="ARBA" id="ARBA00004781"/>
    </source>
</evidence>
<dbReference type="Gene3D" id="3.90.25.10">
    <property type="entry name" value="UDP-galactose 4-epimerase, domain 1"/>
    <property type="match status" value="1"/>
</dbReference>
<evidence type="ECO:0000256" key="6">
    <source>
        <dbReference type="RuleBase" id="RU364082"/>
    </source>
</evidence>
<comment type="cofactor">
    <cofactor evidence="6">
        <name>Mg(2+)</name>
        <dbReference type="ChEBI" id="CHEBI:18420"/>
    </cofactor>
    <text evidence="6">Binds 1 Mg(2+) ion per monomer.</text>
</comment>
<dbReference type="InterPro" id="IPR005913">
    <property type="entry name" value="dTDP_dehydrorham_reduct"/>
</dbReference>
<evidence type="ECO:0000313" key="8">
    <source>
        <dbReference type="EMBL" id="GGI17424.1"/>
    </source>
</evidence>
<dbReference type="EC" id="1.1.1.133" evidence="3 6"/>
<dbReference type="UniPathway" id="UPA00124"/>
<organism evidence="8 9">
    <name type="scientific">Oxalicibacterium faecigallinarum</name>
    <dbReference type="NCBI Taxonomy" id="573741"/>
    <lineage>
        <taxon>Bacteria</taxon>
        <taxon>Pseudomonadati</taxon>
        <taxon>Pseudomonadota</taxon>
        <taxon>Betaproteobacteria</taxon>
        <taxon>Burkholderiales</taxon>
        <taxon>Oxalobacteraceae</taxon>
        <taxon>Oxalicibacterium</taxon>
    </lineage>
</organism>
<proteinExistence type="inferred from homology"/>
<dbReference type="InterPro" id="IPR029903">
    <property type="entry name" value="RmlD-like-bd"/>
</dbReference>
<sequence>MKILLFGKNGQVGWELQRSLASLGHLISLDANSRDYCGDFLQPEGLKQTVLQLRPDVIVNAAAHTAVDKAETESAIVRTVNAVAPGVLAQVAEQVGALLVHYSTDYVFDGSGETPWQEDDVAVPLNVYGQTKLESERLVSQYCSRHLIFRTSWVYGARGGNFAKTMLRMAQERDSLSVINDQFGAPTGADLLADITAHAILQALHSPEKAGLYHLVAGGCTTWHGYAAFVIEEALRMGVRLKATGEKIQAVPTSAFQTAATRPHNSRLNTRKLQQTFGLVLPQWQTGVLRMLQEISGINGYDDEKT</sequence>
<feature type="domain" description="RmlD-like substrate binding" evidence="7">
    <location>
        <begin position="1"/>
        <end position="295"/>
    </location>
</feature>
<dbReference type="InterPro" id="IPR036291">
    <property type="entry name" value="NAD(P)-bd_dom_sf"/>
</dbReference>
<dbReference type="Pfam" id="PF04321">
    <property type="entry name" value="RmlD_sub_bind"/>
    <property type="match status" value="1"/>
</dbReference>
<name>A0A8J3ARE5_9BURK</name>
<evidence type="ECO:0000313" key="9">
    <source>
        <dbReference type="Proteomes" id="UP000642180"/>
    </source>
</evidence>
<evidence type="ECO:0000256" key="4">
    <source>
        <dbReference type="ARBA" id="ARBA00017099"/>
    </source>
</evidence>